<dbReference type="GO" id="GO:0009228">
    <property type="term" value="P:thiamine biosynthetic process"/>
    <property type="evidence" value="ECO:0007669"/>
    <property type="project" value="UniProtKB-KW"/>
</dbReference>
<dbReference type="Gene3D" id="3.40.1190.20">
    <property type="match status" value="1"/>
</dbReference>
<comment type="catalytic activity">
    <reaction evidence="1 11">
        <text>5-(2-hydroxyethyl)-4-methylthiazole + ATP = 4-methyl-5-(2-phosphooxyethyl)-thiazole + ADP + H(+)</text>
        <dbReference type="Rhea" id="RHEA:24212"/>
        <dbReference type="ChEBI" id="CHEBI:15378"/>
        <dbReference type="ChEBI" id="CHEBI:17957"/>
        <dbReference type="ChEBI" id="CHEBI:30616"/>
        <dbReference type="ChEBI" id="CHEBI:58296"/>
        <dbReference type="ChEBI" id="CHEBI:456216"/>
        <dbReference type="EC" id="2.7.1.50"/>
    </reaction>
</comment>
<dbReference type="Pfam" id="PF02110">
    <property type="entry name" value="HK"/>
    <property type="match status" value="1"/>
</dbReference>
<dbReference type="GO" id="GO:0000287">
    <property type="term" value="F:magnesium ion binding"/>
    <property type="evidence" value="ECO:0007669"/>
    <property type="project" value="UniProtKB-UniRule"/>
</dbReference>
<protein>
    <recommendedName>
        <fullName evidence="11">Hydroxyethylthiazole kinase</fullName>
        <ecNumber evidence="11">2.7.1.50</ecNumber>
    </recommendedName>
    <alternativeName>
        <fullName evidence="11">4-methyl-5-beta-hydroxyethylthiazole kinase</fullName>
        <shortName evidence="11">TH kinase</shortName>
        <shortName evidence="11">Thz kinase</shortName>
    </alternativeName>
</protein>
<dbReference type="AlphaFoldDB" id="W5XY70"/>
<evidence type="ECO:0000313" key="13">
    <source>
        <dbReference type="Proteomes" id="UP000019222"/>
    </source>
</evidence>
<proteinExistence type="inferred from homology"/>
<name>W5XY70_9CORY</name>
<organism evidence="12 13">
    <name type="scientific">Corynebacterium vitaeruminis DSM 20294</name>
    <dbReference type="NCBI Taxonomy" id="1224164"/>
    <lineage>
        <taxon>Bacteria</taxon>
        <taxon>Bacillati</taxon>
        <taxon>Actinomycetota</taxon>
        <taxon>Actinomycetes</taxon>
        <taxon>Mycobacteriales</taxon>
        <taxon>Corynebacteriaceae</taxon>
        <taxon>Corynebacterium</taxon>
    </lineage>
</organism>
<evidence type="ECO:0000256" key="2">
    <source>
        <dbReference type="ARBA" id="ARBA00001946"/>
    </source>
</evidence>
<keyword evidence="9 11" id="KW-0460">Magnesium</keyword>
<dbReference type="EC" id="2.7.1.50" evidence="11"/>
<comment type="cofactor">
    <cofactor evidence="2 11">
        <name>Mg(2+)</name>
        <dbReference type="ChEBI" id="CHEBI:18420"/>
    </cofactor>
</comment>
<dbReference type="KEGG" id="cvt:B843_02375"/>
<dbReference type="GO" id="GO:0005524">
    <property type="term" value="F:ATP binding"/>
    <property type="evidence" value="ECO:0007669"/>
    <property type="project" value="UniProtKB-UniRule"/>
</dbReference>
<evidence type="ECO:0000256" key="10">
    <source>
        <dbReference type="ARBA" id="ARBA00022977"/>
    </source>
</evidence>
<dbReference type="EMBL" id="CP004353">
    <property type="protein sequence ID" value="AHI21867.1"/>
    <property type="molecule type" value="Genomic_DNA"/>
</dbReference>
<evidence type="ECO:0000256" key="1">
    <source>
        <dbReference type="ARBA" id="ARBA00001771"/>
    </source>
</evidence>
<evidence type="ECO:0000256" key="4">
    <source>
        <dbReference type="ARBA" id="ARBA00022679"/>
    </source>
</evidence>
<sequence length="309" mass="32047">MSAPRHLEGTESSAATDPVEEIGAEYRALTPEQELLLVAEINALRAQKPLVQCLTNTVVSQITANALLAAGAEPVMCDTPYESFDFARIADGVLVNAGTPTDEQYSGMRQAIAGAAEAQTPWVLDPVEAGGLAARTHFYRQAVHLAPTIIRGNATEIAVLAKVRDGYEEVDSSQTLSVTVPAAKWLSEYGQAIVAASGLTDVVVSPAGTTLITGGHPLLNKVIGTGCFLGALCAAYAGAARKEGLDPHWAIVAAHAHTAAAGAKAGAQFPAQPGSFHVAWIDALYSLTPREILDSVTIAHSDSGAQATT</sequence>
<keyword evidence="6 11" id="KW-0547">Nucleotide-binding</keyword>
<comment type="function">
    <text evidence="11">Catalyzes the phosphorylation of the hydroxyl group of 4-methyl-5-beta-hydroxyethylthiazole (THZ).</text>
</comment>
<keyword evidence="13" id="KW-1185">Reference proteome</keyword>
<dbReference type="GO" id="GO:0004417">
    <property type="term" value="F:hydroxyethylthiazole kinase activity"/>
    <property type="evidence" value="ECO:0007669"/>
    <property type="project" value="UniProtKB-UniRule"/>
</dbReference>
<evidence type="ECO:0000256" key="8">
    <source>
        <dbReference type="ARBA" id="ARBA00022840"/>
    </source>
</evidence>
<dbReference type="HAMAP" id="MF_00228">
    <property type="entry name" value="Thz_kinase"/>
    <property type="match status" value="1"/>
</dbReference>
<dbReference type="Proteomes" id="UP000019222">
    <property type="component" value="Chromosome"/>
</dbReference>
<dbReference type="RefSeq" id="WP_025251926.1">
    <property type="nucleotide sequence ID" value="NZ_CP004353.1"/>
</dbReference>
<evidence type="ECO:0000256" key="11">
    <source>
        <dbReference type="HAMAP-Rule" id="MF_00228"/>
    </source>
</evidence>
<dbReference type="InterPro" id="IPR000417">
    <property type="entry name" value="Hyethyz_kinase"/>
</dbReference>
<keyword evidence="8 11" id="KW-0067">ATP-binding</keyword>
<feature type="binding site" evidence="11">
    <location>
        <position position="224"/>
    </location>
    <ligand>
        <name>substrate</name>
    </ligand>
</feature>
<dbReference type="InterPro" id="IPR029056">
    <property type="entry name" value="Ribokinase-like"/>
</dbReference>
<gene>
    <name evidence="11" type="primary">thiM</name>
    <name evidence="12" type="ORF">B843_02375</name>
</gene>
<dbReference type="PIRSF" id="PIRSF000513">
    <property type="entry name" value="Thz_kinase"/>
    <property type="match status" value="1"/>
</dbReference>
<feature type="binding site" evidence="11">
    <location>
        <position position="76"/>
    </location>
    <ligand>
        <name>substrate</name>
    </ligand>
</feature>
<comment type="similarity">
    <text evidence="11">Belongs to the Thz kinase family.</text>
</comment>
<reference evidence="12 13" key="1">
    <citation type="submission" date="2013-02" db="EMBL/GenBank/DDBJ databases">
        <title>The complete genome sequence of Corynebacterium vitaeruminis DSM 20294.</title>
        <authorList>
            <person name="Ruckert C."/>
            <person name="Albersmeier A."/>
            <person name="Kalinowski J."/>
        </authorList>
    </citation>
    <scope>NUCLEOTIDE SEQUENCE [LARGE SCALE GENOMIC DNA]</scope>
    <source>
        <strain evidence="13">ATCC 10234</strain>
    </source>
</reference>
<dbReference type="GO" id="GO:0009229">
    <property type="term" value="P:thiamine diphosphate biosynthetic process"/>
    <property type="evidence" value="ECO:0007669"/>
    <property type="project" value="UniProtKB-UniRule"/>
</dbReference>
<dbReference type="eggNOG" id="COG2145">
    <property type="taxonomic scope" value="Bacteria"/>
</dbReference>
<dbReference type="HOGENOM" id="CLU_019943_0_1_11"/>
<dbReference type="SUPFAM" id="SSF53613">
    <property type="entry name" value="Ribokinase-like"/>
    <property type="match status" value="1"/>
</dbReference>
<evidence type="ECO:0000256" key="6">
    <source>
        <dbReference type="ARBA" id="ARBA00022741"/>
    </source>
</evidence>
<keyword evidence="4 11" id="KW-0808">Transferase</keyword>
<evidence type="ECO:0000256" key="5">
    <source>
        <dbReference type="ARBA" id="ARBA00022723"/>
    </source>
</evidence>
<dbReference type="PATRIC" id="fig|1224164.3.peg.468"/>
<comment type="pathway">
    <text evidence="3 11">Cofactor biosynthesis; thiamine diphosphate biosynthesis; 4-methyl-5-(2-phosphoethyl)-thiazole from 5-(2-hydroxyethyl)-4-methylthiazole: step 1/1.</text>
</comment>
<dbReference type="CDD" id="cd01170">
    <property type="entry name" value="THZ_kinase"/>
    <property type="match status" value="1"/>
</dbReference>
<evidence type="ECO:0000256" key="7">
    <source>
        <dbReference type="ARBA" id="ARBA00022777"/>
    </source>
</evidence>
<evidence type="ECO:0000256" key="3">
    <source>
        <dbReference type="ARBA" id="ARBA00004868"/>
    </source>
</evidence>
<keyword evidence="5 11" id="KW-0479">Metal-binding</keyword>
<accession>W5XY70</accession>
<feature type="binding site" evidence="11">
    <location>
        <position position="197"/>
    </location>
    <ligand>
        <name>ATP</name>
        <dbReference type="ChEBI" id="CHEBI:30616"/>
    </ligand>
</feature>
<dbReference type="PRINTS" id="PR01099">
    <property type="entry name" value="HYETHTZKNASE"/>
</dbReference>
<dbReference type="NCBIfam" id="NF006830">
    <property type="entry name" value="PRK09355.1"/>
    <property type="match status" value="1"/>
</dbReference>
<evidence type="ECO:0000313" key="12">
    <source>
        <dbReference type="EMBL" id="AHI21867.1"/>
    </source>
</evidence>
<dbReference type="STRING" id="1224164.B843_02375"/>
<keyword evidence="7 11" id="KW-0418">Kinase</keyword>
<dbReference type="UniPathway" id="UPA00060">
    <property type="reaction ID" value="UER00139"/>
</dbReference>
<keyword evidence="10 11" id="KW-0784">Thiamine biosynthesis</keyword>
<feature type="binding site" evidence="11">
    <location>
        <position position="151"/>
    </location>
    <ligand>
        <name>ATP</name>
        <dbReference type="ChEBI" id="CHEBI:30616"/>
    </ligand>
</feature>
<evidence type="ECO:0000256" key="9">
    <source>
        <dbReference type="ARBA" id="ARBA00022842"/>
    </source>
</evidence>